<keyword evidence="3 5" id="KW-1133">Transmembrane helix</keyword>
<sequence>MTNYSEASYAKQVFVGLIDASLCLTLTVTLSITKQPEVLYQLMGNGNSSHFVFILFAVYRFVALCFFNQTIGMRLLHVILLNGDDQPLTFLEKSLAAVFILFRGTAYYTTK</sequence>
<evidence type="ECO:0000256" key="4">
    <source>
        <dbReference type="ARBA" id="ARBA00023136"/>
    </source>
</evidence>
<dbReference type="STRING" id="1492898.SY85_19215"/>
<feature type="transmembrane region" description="Helical" evidence="5">
    <location>
        <begin position="50"/>
        <end position="67"/>
    </location>
</feature>
<dbReference type="Proteomes" id="UP000077177">
    <property type="component" value="Chromosome"/>
</dbReference>
<feature type="transmembrane region" description="Helical" evidence="5">
    <location>
        <begin position="12"/>
        <end position="30"/>
    </location>
</feature>
<evidence type="ECO:0000256" key="3">
    <source>
        <dbReference type="ARBA" id="ARBA00022989"/>
    </source>
</evidence>
<keyword evidence="4 5" id="KW-0472">Membrane</keyword>
<dbReference type="RefSeq" id="WP_066406612.1">
    <property type="nucleotide sequence ID" value="NZ_CP011390.1"/>
</dbReference>
<name>A0A172TZY4_9BACT</name>
<evidence type="ECO:0000313" key="8">
    <source>
        <dbReference type="Proteomes" id="UP000077177"/>
    </source>
</evidence>
<dbReference type="InterPro" id="IPR010432">
    <property type="entry name" value="RDD"/>
</dbReference>
<evidence type="ECO:0000256" key="2">
    <source>
        <dbReference type="ARBA" id="ARBA00022692"/>
    </source>
</evidence>
<organism evidence="7 8">
    <name type="scientific">Flavisolibacter tropicus</name>
    <dbReference type="NCBI Taxonomy" id="1492898"/>
    <lineage>
        <taxon>Bacteria</taxon>
        <taxon>Pseudomonadati</taxon>
        <taxon>Bacteroidota</taxon>
        <taxon>Chitinophagia</taxon>
        <taxon>Chitinophagales</taxon>
        <taxon>Chitinophagaceae</taxon>
        <taxon>Flavisolibacter</taxon>
    </lineage>
</organism>
<reference evidence="7 8" key="2">
    <citation type="journal article" date="2016" name="Int. J. Syst. Evol. Microbiol.">
        <title>Flavisolibacter tropicus sp. nov., isolated from tropical soil.</title>
        <authorList>
            <person name="Lee J.J."/>
            <person name="Kang M.S."/>
            <person name="Kim G.S."/>
            <person name="Lee C.S."/>
            <person name="Lim S."/>
            <person name="Lee J."/>
            <person name="Roh S.H."/>
            <person name="Kang H."/>
            <person name="Ha J.M."/>
            <person name="Bae S."/>
            <person name="Jung H.Y."/>
            <person name="Kim M.K."/>
        </authorList>
    </citation>
    <scope>NUCLEOTIDE SEQUENCE [LARGE SCALE GENOMIC DNA]</scope>
    <source>
        <strain evidence="7 8">LCS9</strain>
    </source>
</reference>
<dbReference type="KEGG" id="fla:SY85_19215"/>
<dbReference type="AlphaFoldDB" id="A0A172TZY4"/>
<evidence type="ECO:0000259" key="6">
    <source>
        <dbReference type="Pfam" id="PF06271"/>
    </source>
</evidence>
<dbReference type="Pfam" id="PF06271">
    <property type="entry name" value="RDD"/>
    <property type="match status" value="1"/>
</dbReference>
<accession>A0A172TZY4</accession>
<keyword evidence="2 5" id="KW-0812">Transmembrane</keyword>
<evidence type="ECO:0000256" key="5">
    <source>
        <dbReference type="SAM" id="Phobius"/>
    </source>
</evidence>
<evidence type="ECO:0000256" key="1">
    <source>
        <dbReference type="ARBA" id="ARBA00004141"/>
    </source>
</evidence>
<evidence type="ECO:0000313" key="7">
    <source>
        <dbReference type="EMBL" id="ANE52297.1"/>
    </source>
</evidence>
<reference evidence="8" key="1">
    <citation type="submission" date="2015-01" db="EMBL/GenBank/DDBJ databases">
        <title>Flavisolibacter sp./LCS9/ whole genome sequencing.</title>
        <authorList>
            <person name="Kim M.K."/>
            <person name="Srinivasan S."/>
            <person name="Lee J.-J."/>
        </authorList>
    </citation>
    <scope>NUCLEOTIDE SEQUENCE [LARGE SCALE GENOMIC DNA]</scope>
    <source>
        <strain evidence="8">LCS9</strain>
    </source>
</reference>
<dbReference type="EMBL" id="CP011390">
    <property type="protein sequence ID" value="ANE52297.1"/>
    <property type="molecule type" value="Genomic_DNA"/>
</dbReference>
<feature type="domain" description="RDD" evidence="6">
    <location>
        <begin position="13"/>
        <end position="92"/>
    </location>
</feature>
<comment type="subcellular location">
    <subcellularLocation>
        <location evidence="1">Membrane</location>
        <topology evidence="1">Multi-pass membrane protein</topology>
    </subcellularLocation>
</comment>
<keyword evidence="8" id="KW-1185">Reference proteome</keyword>
<proteinExistence type="predicted"/>
<gene>
    <name evidence="7" type="ORF">SY85_19215</name>
</gene>
<protein>
    <recommendedName>
        <fullName evidence="6">RDD domain-containing protein</fullName>
    </recommendedName>
</protein>